<dbReference type="RefSeq" id="WP_367408404.1">
    <property type="nucleotide sequence ID" value="NZ_JARNBH010000042.1"/>
</dbReference>
<dbReference type="SUPFAM" id="SSF52540">
    <property type="entry name" value="P-loop containing nucleoside triphosphate hydrolases"/>
    <property type="match status" value="2"/>
</dbReference>
<dbReference type="Gene3D" id="3.40.50.10810">
    <property type="entry name" value="Tandem AAA-ATPase domain"/>
    <property type="match status" value="1"/>
</dbReference>
<dbReference type="SMART" id="SM00490">
    <property type="entry name" value="HELICc"/>
    <property type="match status" value="1"/>
</dbReference>
<evidence type="ECO:0000313" key="4">
    <source>
        <dbReference type="EMBL" id="MEC0276863.1"/>
    </source>
</evidence>
<dbReference type="PROSITE" id="PS51192">
    <property type="entry name" value="HELICASE_ATP_BIND_1"/>
    <property type="match status" value="1"/>
</dbReference>
<dbReference type="Proteomes" id="UP001307168">
    <property type="component" value="Unassembled WGS sequence"/>
</dbReference>
<dbReference type="InterPro" id="IPR000330">
    <property type="entry name" value="SNF2_N"/>
</dbReference>
<protein>
    <submittedName>
        <fullName evidence="4">DEAD/DEAH box helicase</fullName>
    </submittedName>
</protein>
<dbReference type="AlphaFoldDB" id="A0AAW9NMP6"/>
<feature type="domain" description="Helicase ATP-binding" evidence="2">
    <location>
        <begin position="123"/>
        <end position="290"/>
    </location>
</feature>
<dbReference type="InterPro" id="IPR001650">
    <property type="entry name" value="Helicase_C-like"/>
</dbReference>
<accession>A0AAW9NMP6</accession>
<dbReference type="PANTHER" id="PTHR10799">
    <property type="entry name" value="SNF2/RAD54 HELICASE FAMILY"/>
    <property type="match status" value="1"/>
</dbReference>
<keyword evidence="1" id="KW-0378">Hydrolase</keyword>
<dbReference type="InterPro" id="IPR014001">
    <property type="entry name" value="Helicase_ATP-bd"/>
</dbReference>
<sequence length="616" mass="70108">MVFAEKVRGTDSREWIKVTFKYDEEVVKAIASVEGALYSSAQRVWAIPFSSKRDFENKVGDFLIIWTDGTDDPYKTNGGIDEKMIPDQPIVPGYSVTYDEDRNIIGSTGFKRKPWGEFQVKGFNLIFERPFLILADDAGLGKTFQVSTAIEAKKKMGQLKHGLIIAKASLLYNWRDEIHQHTNEKALVISGSVNQRMKMYDQLMYSDDWTFAIMSYETFRGDTATLQLVDNTRPLDFAVLDEAHKIKNPESKIGADIHKIPFKFRYVLTATPIINSPLDSFNYLKFGKATDLNWFEFENHFAKKGGYANREIISYRNMKELRGSIQTNMLRRRKKDKLKELPDVTFRYVPLTMTKEQERLYKAVRLEILEDLKDTSLEKIPSALAKLLRLQQVTDSTELIGAKASKTNSAKLTALDEALEDLITESGEKVIVFSRFRSLVEIVQERYAKFNPAVIHGDIDANGKSETSAVRALKREYGSAWPMMDNKDKQSLIDARTTSERQEQVYKFQNDDSCKLFIGCTPACREGLTLTAATHVVFLDKEWAPAYVEQAYSRAHRIGQRNNVTVHTFYCEGTIDEKVEEVLKRKESIAQTMIDDGVDAVAPMKAKELISLLAGA</sequence>
<evidence type="ECO:0000259" key="3">
    <source>
        <dbReference type="PROSITE" id="PS51194"/>
    </source>
</evidence>
<keyword evidence="4" id="KW-0067">ATP-binding</keyword>
<dbReference type="PROSITE" id="PS51194">
    <property type="entry name" value="HELICASE_CTER"/>
    <property type="match status" value="1"/>
</dbReference>
<keyword evidence="5" id="KW-1185">Reference proteome</keyword>
<gene>
    <name evidence="4" type="ORF">P4706_28135</name>
</gene>
<feature type="domain" description="Helicase C-terminal" evidence="3">
    <location>
        <begin position="414"/>
        <end position="610"/>
    </location>
</feature>
<dbReference type="CDD" id="cd18793">
    <property type="entry name" value="SF2_C_SNF"/>
    <property type="match status" value="1"/>
</dbReference>
<proteinExistence type="predicted"/>
<organism evidence="4 5">
    <name type="scientific">Peribacillus castrilensis</name>
    <dbReference type="NCBI Taxonomy" id="2897690"/>
    <lineage>
        <taxon>Bacteria</taxon>
        <taxon>Bacillati</taxon>
        <taxon>Bacillota</taxon>
        <taxon>Bacilli</taxon>
        <taxon>Bacillales</taxon>
        <taxon>Bacillaceae</taxon>
        <taxon>Peribacillus</taxon>
    </lineage>
</organism>
<comment type="caution">
    <text evidence="4">The sequence shown here is derived from an EMBL/GenBank/DDBJ whole genome shotgun (WGS) entry which is preliminary data.</text>
</comment>
<keyword evidence="4" id="KW-0347">Helicase</keyword>
<dbReference type="InterPro" id="IPR027417">
    <property type="entry name" value="P-loop_NTPase"/>
</dbReference>
<dbReference type="EMBL" id="JARNBH010000042">
    <property type="protein sequence ID" value="MEC0276863.1"/>
    <property type="molecule type" value="Genomic_DNA"/>
</dbReference>
<reference evidence="4 5" key="1">
    <citation type="submission" date="2023-03" db="EMBL/GenBank/DDBJ databases">
        <title>Bacillus Genome Sequencing.</title>
        <authorList>
            <person name="Dunlap C."/>
        </authorList>
    </citation>
    <scope>NUCLEOTIDE SEQUENCE [LARGE SCALE GENOMIC DNA]</scope>
    <source>
        <strain evidence="4 5">B-41290</strain>
    </source>
</reference>
<dbReference type="Pfam" id="PF00271">
    <property type="entry name" value="Helicase_C"/>
    <property type="match status" value="1"/>
</dbReference>
<dbReference type="InterPro" id="IPR049730">
    <property type="entry name" value="SNF2/RAD54-like_C"/>
</dbReference>
<dbReference type="Pfam" id="PF00176">
    <property type="entry name" value="SNF2-rel_dom"/>
    <property type="match status" value="1"/>
</dbReference>
<dbReference type="Gene3D" id="3.40.50.300">
    <property type="entry name" value="P-loop containing nucleotide triphosphate hydrolases"/>
    <property type="match status" value="1"/>
</dbReference>
<dbReference type="GO" id="GO:0016787">
    <property type="term" value="F:hydrolase activity"/>
    <property type="evidence" value="ECO:0007669"/>
    <property type="project" value="UniProtKB-KW"/>
</dbReference>
<dbReference type="InterPro" id="IPR038718">
    <property type="entry name" value="SNF2-like_sf"/>
</dbReference>
<evidence type="ECO:0000259" key="2">
    <source>
        <dbReference type="PROSITE" id="PS51192"/>
    </source>
</evidence>
<dbReference type="GO" id="GO:0004386">
    <property type="term" value="F:helicase activity"/>
    <property type="evidence" value="ECO:0007669"/>
    <property type="project" value="UniProtKB-KW"/>
</dbReference>
<name>A0AAW9NMP6_9BACI</name>
<dbReference type="SMART" id="SM00487">
    <property type="entry name" value="DEXDc"/>
    <property type="match status" value="1"/>
</dbReference>
<evidence type="ECO:0000313" key="5">
    <source>
        <dbReference type="Proteomes" id="UP001307168"/>
    </source>
</evidence>
<keyword evidence="4" id="KW-0547">Nucleotide-binding</keyword>
<dbReference type="GO" id="GO:0005524">
    <property type="term" value="F:ATP binding"/>
    <property type="evidence" value="ECO:0007669"/>
    <property type="project" value="InterPro"/>
</dbReference>
<evidence type="ECO:0000256" key="1">
    <source>
        <dbReference type="ARBA" id="ARBA00022801"/>
    </source>
</evidence>